<feature type="domain" description="DUF6606" evidence="10">
    <location>
        <begin position="7"/>
        <end position="276"/>
    </location>
</feature>
<dbReference type="InterPro" id="IPR051346">
    <property type="entry name" value="OTU_Deubiquitinase"/>
</dbReference>
<feature type="region of interest" description="Disordered" evidence="7">
    <location>
        <begin position="3047"/>
        <end position="3084"/>
    </location>
</feature>
<dbReference type="Pfam" id="PF20255">
    <property type="entry name" value="DUF6606"/>
    <property type="match status" value="1"/>
</dbReference>
<evidence type="ECO:0000256" key="4">
    <source>
        <dbReference type="ARBA" id="ARBA00022786"/>
    </source>
</evidence>
<evidence type="ECO:0000256" key="2">
    <source>
        <dbReference type="ARBA" id="ARBA00012759"/>
    </source>
</evidence>
<dbReference type="InterPro" id="IPR022105">
    <property type="entry name" value="DUF3645"/>
</dbReference>
<keyword evidence="12" id="KW-1185">Reference proteome</keyword>
<comment type="caution">
    <text evidence="11">The sequence shown here is derived from an EMBL/GenBank/DDBJ whole genome shotgun (WGS) entry which is preliminary data.</text>
</comment>
<evidence type="ECO:0000256" key="7">
    <source>
        <dbReference type="SAM" id="MobiDB-lite"/>
    </source>
</evidence>
<protein>
    <recommendedName>
        <fullName evidence="2">ubiquitinyl hydrolase 1</fullName>
        <ecNumber evidence="2">3.4.19.12</ecNumber>
    </recommendedName>
</protein>
<keyword evidence="6" id="KW-0788">Thiol protease</keyword>
<dbReference type="Proteomes" id="UP001338125">
    <property type="component" value="Unassembled WGS sequence"/>
</dbReference>
<feature type="domain" description="DUF3645" evidence="9">
    <location>
        <begin position="2302"/>
        <end position="2332"/>
    </location>
</feature>
<evidence type="ECO:0000259" key="9">
    <source>
        <dbReference type="Pfam" id="PF12359"/>
    </source>
</evidence>
<comment type="catalytic activity">
    <reaction evidence="1">
        <text>Thiol-dependent hydrolysis of ester, thioester, amide, peptide and isopeptide bonds formed by the C-terminal Gly of ubiquitin (a 76-residue protein attached to proteins as an intracellular targeting signal).</text>
        <dbReference type="EC" id="3.4.19.12"/>
    </reaction>
</comment>
<proteinExistence type="predicted"/>
<dbReference type="PANTHER" id="PTHR13367:SF33">
    <property type="entry name" value="P-LOOP CONTAINING NUCLEOSIDE TRIPHOSPHATE HYDROLASE PROTEIN"/>
    <property type="match status" value="1"/>
</dbReference>
<evidence type="ECO:0000256" key="3">
    <source>
        <dbReference type="ARBA" id="ARBA00022670"/>
    </source>
</evidence>
<gene>
    <name evidence="11" type="ORF">PT974_06001</name>
</gene>
<evidence type="ECO:0000259" key="10">
    <source>
        <dbReference type="Pfam" id="PF20255"/>
    </source>
</evidence>
<sequence>MDLLRAVFDHVVLPAKLPGCEDSDPDAISQDLLHRLIRACETLTSFAEPPWAHVFQSLRGSLRSCMRLNQGRLEKNIMLQHFQQLKPRHSLILHVVEQNAALIVRRQAKNGQDLVIFEAFETSPSSEQVLAAENALVWDFPGRSVQVPFAELNEAFLDNLTTFLEQASMEAIPSLQAQTQKANVSVVEVRDTTDPALITQMLMPLLEAVGEYANMPKLRKRVRDDINFSKGDLPWRRLPFWLVLRVAAQRHLSLTLGDGRLCYKLLMCIFLAHLLKDSTSRLDPELIITLRAKLCRRMAKLEMVKHDLSSTVTENFNSLFTLIQPLVNDSVQQATLQVENVWESFKRRTTRRVPKFPLRAPRDALTLSLPNSGRYLDSLLATQYFTSQPAVATGLPKIIGKSIEQVKEFTDHNFRITALEWQIEHEGKPKPLNVLDARTRCIQLAGRVDEYLAEIGSMYDSDPVQLATMVLNLLDLFVQMDECAVEACRMLRDYRPVFPPQLLDSLLLSPQISSMTRLYKIQSYLMERCSVALYNHILSDVGDINSLAVRYVDSSTEMRNFMSRIDAQCQLARQQKEAEWKRVTAQYDKHTEGLENGTCVCSWKNNQRDVKGCTKCWHWRSRKRLEVKIHEDFLPSQPIPKATVVFELAIPGYISAYRNATWRILKALEHPAQSGHSAAPNALLQDCGPLKQFKTASSDYISLASFKKCFQQTHYKFKKGKISLQSILLPFAAQFELFDQNTKTWVEDVKVPPSLHHICGVHIPHGLENIIRPAELALEPNYDGPSSYSIQANQTECPSNMSIAEFSAYQKLLSGTTRRWRNIAVELGSSNLNFSSSDATQMLAHLAVQAGPQLKDGALRAVHIVFTEPEFVERLAEQIDRRLNSIMANWRETSCMELLIILCLKLFSLSSGSMRRQSETLLKTCRNATLTWITSLRKAFMDANDGDAADRIATYAFKAALLCRLTFEVSAETKTELGAEDLASWVQASVALQQNLVDNIDKLPKTIKSMMIRDAKLAYHMERLLRLAVAAHPGSIGKGISSGWQDTANPAAVSFSNWKFLQPPDSRWVHAYMFENRGGQCNMVSVQYNVIEGHLLMDGKPRGKLPAEMRNDLDVKYLFGNKHLLTYSTSIPNMAFRLATQVGDQTIYFGSRGNQTIIQAERNNEILEFIPQRVFTGPNNFDLPASLLDNCAHWLNLTTGTLEIRRESSWFVKMRDWSVNVRGRYAQRGDHDKSNLVDPQSEVFQIISKTFQHFVDPRKLTVYQPLSEKGKLSVEMKHLDLAFYVNKNGFLCSGELKAEVDPNQDLGTWYGLDSKIVLRDVADRKRRSVIIPLGKPICQRHDFHTSVRLSGAEYGRFEIDDVLGRLTCAPEPRFVYTKAFCHALTSFCLPDTLTGRTGTEEAFNILRSGAAQPWIPLVDASHSILRDLADEVLPKREYYPRNLKRLQKVVWSNNVAGTVQHDGYESIIREIETKSNMLKKFSTPEAAAVRTVEEPSHLRHRGKIHRQLYERPTLDPSTQVVSDTVYSARDDKIPERANKVYRVAHMIHTCSGIYLGERKLVQILESSDLIGGFNNITPMPNSISLINQIEDSIDMRLGDLISFCRSVTDEATPIFTLSLLAFGPHSNLDLITLLVGFSCIQGLKNLDLPTCPSFADFRSRGPPSLATLESQIALAYLDFEYRPSPNDGNTLETARIKYERMCKAEGRNLAQLIGTIRPDWIRRRRNEWLARFIDQTQAMLPLTRSPKNAIRLHRSSPGVPFSRSREHKRTIPSLSQDLILKVCPSLGPLASPFLMNDSTRLVWNRQEPREITELERILKRFGTKSDTIRQDYSKHLLRSLESLRRSGDIVQPIHESTPEYYTVANAIDRALGMTASHLRSINVALSANDHRYRWLKVGNLWPDVGPIGMLELLQSKSDHDYGAGMKAALVTYGYMITHLQRLRRIRLALGRKDMRVVTDELQNKGHENWSPLEMPNWLLLEIESDILIRPDQVEVATAIIDPASGKNSVLQMNMGKGKTSIIMPMAAAILADGKRLVRLIVPKPLLMQTAQTTQSRLGGLLGREVRHIPFSRQTPTTKELLHSYQELHMDIFKAGGVILTSHEYILSYKLSGLQRLADNKLDQASKMIGFQNWMETKCRDILDESDFTLAVKTQLNYPSGSEMPVDGHPFRWQVIEDLLALVAHKVPELKSHFPRSLEILGQPGWFPMMQFLKSDVEDEIYNCIINSICAGQALFLRPAKRNDPQLQQAIRRVLCEEQFDSHLYKEVTAAYAHPESAAKKLLINYHIVSFQTLECSVWASRRGYPVAVPYESRDTPSERAEWGHPDVAIVFTCLSFYFSGLTHMQFHQGLQHILTSEDPASQYERWISESITLPEALHHWNVINMDDEGQVQDLWKHLNKSRIVVNHYLNTFVFPLHARQFSVKLQASAWDIPILSHGSNQGTLTTGFSGTSDNLLPLTIEQADLPSLSQTNAEVLSYLLQTRNRRYKVATDMAGKRLSEEELLKRLLAQKIHILIDAGAYVIEMSNEKLARLWLTIDHKSKAAVYFGKDNRAWVMFRDKTKRDVPLLATPFVNRLEECVVYLDEAHTRGVDLKFPETAVAALTLSLKQTKDYTVQAAMRLRQLKTTQSIVFFAPPEVDGSIRDVCGLATTVGIDSSNVVFWLLEQTCRTKEDVLGLYIAQGLDFCKRKDAILRYSNCLSSSSSKSKLLDILREPEHQTLEQLYGESSANQSLQPLEDFQTPHLQDIADKLFTLNRPISHVKTGALEEVEQEREVELQLESVREVQKPVRYKALGFSSLHVDIIHFAKTGKLQWSGAGFEHVFEYIAKTELGKKFGVRHTGSRLFVSKEFGRTVELAKGNEKAASNFLRPVEWILWCPSTETGLVIIPEEAEQMIPRLRPGAKWADKLKVHLIAYSAPVTRAMAPFNEFRYYVLPPLPAEAKFPDWFKIELGILAGRLYVDYSEWSTMAKYLHSGDEWSQCAEEGTSRGNSQPCFTDNPVDFLLEWLGLRRKAQDVLNTPVGFICMGRTVAADHPFFMKSDSSVSSVSTMSTMSTPQSEKWKEVETDEEVGSEIEWSEEEEYEF</sequence>
<dbReference type="InterPro" id="IPR046541">
    <property type="entry name" value="DUF6606"/>
</dbReference>
<organism evidence="11 12">
    <name type="scientific">Cladobotryum mycophilum</name>
    <dbReference type="NCBI Taxonomy" id="491253"/>
    <lineage>
        <taxon>Eukaryota</taxon>
        <taxon>Fungi</taxon>
        <taxon>Dikarya</taxon>
        <taxon>Ascomycota</taxon>
        <taxon>Pezizomycotina</taxon>
        <taxon>Sordariomycetes</taxon>
        <taxon>Hypocreomycetidae</taxon>
        <taxon>Hypocreales</taxon>
        <taxon>Hypocreaceae</taxon>
        <taxon>Cladobotryum</taxon>
    </lineage>
</organism>
<accession>A0ABR0SKA2</accession>
<evidence type="ECO:0000259" key="8">
    <source>
        <dbReference type="Pfam" id="PF12340"/>
    </source>
</evidence>
<reference evidence="11 12" key="1">
    <citation type="submission" date="2024-01" db="EMBL/GenBank/DDBJ databases">
        <title>Complete genome of Cladobotryum mycophilum ATHUM6906.</title>
        <authorList>
            <person name="Christinaki A.C."/>
            <person name="Myridakis A.I."/>
            <person name="Kouvelis V.N."/>
        </authorList>
    </citation>
    <scope>NUCLEOTIDE SEQUENCE [LARGE SCALE GENOMIC DNA]</scope>
    <source>
        <strain evidence="11 12">ATHUM6906</strain>
    </source>
</reference>
<feature type="compositionally biased region" description="Acidic residues" evidence="7">
    <location>
        <begin position="3065"/>
        <end position="3084"/>
    </location>
</feature>
<keyword evidence="3" id="KW-0645">Protease</keyword>
<evidence type="ECO:0000313" key="12">
    <source>
        <dbReference type="Proteomes" id="UP001338125"/>
    </source>
</evidence>
<evidence type="ECO:0000256" key="5">
    <source>
        <dbReference type="ARBA" id="ARBA00022801"/>
    </source>
</evidence>
<dbReference type="PANTHER" id="PTHR13367">
    <property type="entry name" value="UBIQUITIN THIOESTERASE"/>
    <property type="match status" value="1"/>
</dbReference>
<dbReference type="Pfam" id="PF12340">
    <property type="entry name" value="DUF3638"/>
    <property type="match status" value="1"/>
</dbReference>
<feature type="domain" description="DUF3638" evidence="8">
    <location>
        <begin position="1966"/>
        <end position="2189"/>
    </location>
</feature>
<evidence type="ECO:0000256" key="1">
    <source>
        <dbReference type="ARBA" id="ARBA00000707"/>
    </source>
</evidence>
<dbReference type="InterPro" id="IPR022099">
    <property type="entry name" value="DUF3638"/>
</dbReference>
<dbReference type="Pfam" id="PF12359">
    <property type="entry name" value="DUF3645"/>
    <property type="match status" value="1"/>
</dbReference>
<dbReference type="EC" id="3.4.19.12" evidence="2"/>
<dbReference type="SUPFAM" id="SSF52540">
    <property type="entry name" value="P-loop containing nucleoside triphosphate hydrolases"/>
    <property type="match status" value="1"/>
</dbReference>
<keyword evidence="4" id="KW-0833">Ubl conjugation pathway</keyword>
<keyword evidence="5" id="KW-0378">Hydrolase</keyword>
<evidence type="ECO:0000256" key="6">
    <source>
        <dbReference type="ARBA" id="ARBA00022807"/>
    </source>
</evidence>
<name>A0ABR0SKA2_9HYPO</name>
<evidence type="ECO:0000313" key="11">
    <source>
        <dbReference type="EMBL" id="KAK5992587.1"/>
    </source>
</evidence>
<dbReference type="Gene3D" id="3.40.50.300">
    <property type="entry name" value="P-loop containing nucleotide triphosphate hydrolases"/>
    <property type="match status" value="1"/>
</dbReference>
<dbReference type="InterPro" id="IPR027417">
    <property type="entry name" value="P-loop_NTPase"/>
</dbReference>
<dbReference type="EMBL" id="JAVFKD010000012">
    <property type="protein sequence ID" value="KAK5992587.1"/>
    <property type="molecule type" value="Genomic_DNA"/>
</dbReference>